<dbReference type="Gene3D" id="3.90.470.20">
    <property type="entry name" value="4'-phosphopantetheinyl transferase domain"/>
    <property type="match status" value="2"/>
</dbReference>
<sequence length="181" mass="19906">MPASQPGLRAIFNNALGAPYVHNHTAFMSIAHHQGLGLASVSAHIVSGIDIEAWQPFDTIPLCSWGYREPWLLQMAVSQNQPVAILKCALWVCTEALAKSLGTGLNARADTFEVASLERMPWGWLARFKRYPDATAYLWPCAHLLTGLVIHQYTLQNPALTGQALHDRLAAAPANRAWPEN</sequence>
<dbReference type="SUPFAM" id="SSF56214">
    <property type="entry name" value="4'-phosphopantetheinyl transferase"/>
    <property type="match status" value="1"/>
</dbReference>
<accession>A0ABY3GMA3</accession>
<comment type="caution">
    <text evidence="1">The sequence shown here is derived from an EMBL/GenBank/DDBJ whole genome shotgun (WGS) entry which is preliminary data.</text>
</comment>
<dbReference type="Proteomes" id="UP000318428">
    <property type="component" value="Unassembled WGS sequence"/>
</dbReference>
<evidence type="ECO:0000313" key="1">
    <source>
        <dbReference type="EMBL" id="TWR92505.1"/>
    </source>
</evidence>
<dbReference type="RefSeq" id="WP_146383821.1">
    <property type="nucleotide sequence ID" value="NZ_VFIO01000001.1"/>
</dbReference>
<protein>
    <submittedName>
        <fullName evidence="1">Uncharacterized protein</fullName>
    </submittedName>
</protein>
<evidence type="ECO:0000313" key="2">
    <source>
        <dbReference type="Proteomes" id="UP000318428"/>
    </source>
</evidence>
<name>A0ABY3GMA3_9PSED</name>
<keyword evidence="2" id="KW-1185">Reference proteome</keyword>
<organism evidence="1 2">
    <name type="scientific">Pseudomonas saxonica</name>
    <dbReference type="NCBI Taxonomy" id="2600598"/>
    <lineage>
        <taxon>Bacteria</taxon>
        <taxon>Pseudomonadati</taxon>
        <taxon>Pseudomonadota</taxon>
        <taxon>Gammaproteobacteria</taxon>
        <taxon>Pseudomonadales</taxon>
        <taxon>Pseudomonadaceae</taxon>
        <taxon>Pseudomonas</taxon>
    </lineage>
</organism>
<gene>
    <name evidence="1" type="ORF">FJD38_02460</name>
</gene>
<dbReference type="EMBL" id="VFIO01000001">
    <property type="protein sequence ID" value="TWR92505.1"/>
    <property type="molecule type" value="Genomic_DNA"/>
</dbReference>
<dbReference type="InterPro" id="IPR037143">
    <property type="entry name" value="4-PPantetheinyl_Trfase_dom_sf"/>
</dbReference>
<reference evidence="1 2" key="1">
    <citation type="submission" date="2019-06" db="EMBL/GenBank/DDBJ databases">
        <title>Pseudomonas bimorpha sp. nov. isolated from bovine raw milk and skim milk concentrate.</title>
        <authorList>
            <person name="Hofmann K."/>
            <person name="Huptas C."/>
            <person name="Doll E."/>
            <person name="Scherer S."/>
            <person name="Wenning M."/>
        </authorList>
    </citation>
    <scope>NUCLEOTIDE SEQUENCE [LARGE SCALE GENOMIC DNA]</scope>
    <source>
        <strain evidence="1 2">DSM 108989</strain>
    </source>
</reference>
<proteinExistence type="predicted"/>